<accession>A0A9P1BM11</accession>
<feature type="non-terminal residue" evidence="2">
    <location>
        <position position="1"/>
    </location>
</feature>
<dbReference type="EMBL" id="CAMXCT030000125">
    <property type="protein sequence ID" value="CAL4761573.1"/>
    <property type="molecule type" value="Genomic_DNA"/>
</dbReference>
<organism evidence="2">
    <name type="scientific">Cladocopium goreaui</name>
    <dbReference type="NCBI Taxonomy" id="2562237"/>
    <lineage>
        <taxon>Eukaryota</taxon>
        <taxon>Sar</taxon>
        <taxon>Alveolata</taxon>
        <taxon>Dinophyceae</taxon>
        <taxon>Suessiales</taxon>
        <taxon>Symbiodiniaceae</taxon>
        <taxon>Cladocopium</taxon>
    </lineage>
</organism>
<feature type="compositionally biased region" description="Basic and acidic residues" evidence="1">
    <location>
        <begin position="7"/>
        <end position="28"/>
    </location>
</feature>
<evidence type="ECO:0000313" key="4">
    <source>
        <dbReference type="Proteomes" id="UP001152797"/>
    </source>
</evidence>
<sequence>DLFPEAFTEKESDADKNRRDSWVTKVPEEGDDLEEFEESDECQWFDDGVGGVAQASTQHLLPTTDSKNDSEAQERLLMTDSEENLEATILGLYFVCATPSSSRGFEFNLLVFRWILQRRFQWDPFVLVAHFRMTTIVLPADQFTMRAYTSREPEDPEYTVDSLLPFLGLGQTECDLNHYVLPMQTSVQTYLCPALESAEARWIPWDTTLADNFRLHMLVCDRELFLSMRHFASNRNYLINLGGGHPANRILTYVEVHCLPPTETVEVLGRMHRTLRRLRDDVSVLQTEVRMLRRTFGQALENLAANYEELAPLIGLVAPPHIQGDPHEAPDAADHGE</sequence>
<reference evidence="2" key="1">
    <citation type="submission" date="2022-10" db="EMBL/GenBank/DDBJ databases">
        <authorList>
            <person name="Chen Y."/>
            <person name="Dougan E. K."/>
            <person name="Chan C."/>
            <person name="Rhodes N."/>
            <person name="Thang M."/>
        </authorList>
    </citation>
    <scope>NUCLEOTIDE SEQUENCE</scope>
</reference>
<dbReference type="AlphaFoldDB" id="A0A9P1BM11"/>
<name>A0A9P1BM11_9DINO</name>
<keyword evidence="4" id="KW-1185">Reference proteome</keyword>
<dbReference type="EMBL" id="CAMXCT020000125">
    <property type="protein sequence ID" value="CAL1127636.1"/>
    <property type="molecule type" value="Genomic_DNA"/>
</dbReference>
<gene>
    <name evidence="2" type="ORF">C1SCF055_LOCUS2681</name>
</gene>
<proteinExistence type="predicted"/>
<protein>
    <submittedName>
        <fullName evidence="3">Dehydrogenase/reductase SDR family member 11</fullName>
    </submittedName>
</protein>
<evidence type="ECO:0000313" key="2">
    <source>
        <dbReference type="EMBL" id="CAI3974261.1"/>
    </source>
</evidence>
<feature type="region of interest" description="Disordered" evidence="1">
    <location>
        <begin position="1"/>
        <end position="37"/>
    </location>
</feature>
<evidence type="ECO:0000256" key="1">
    <source>
        <dbReference type="SAM" id="MobiDB-lite"/>
    </source>
</evidence>
<evidence type="ECO:0000313" key="3">
    <source>
        <dbReference type="EMBL" id="CAL4761573.1"/>
    </source>
</evidence>
<comment type="caution">
    <text evidence="2">The sequence shown here is derived from an EMBL/GenBank/DDBJ whole genome shotgun (WGS) entry which is preliminary data.</text>
</comment>
<dbReference type="Proteomes" id="UP001152797">
    <property type="component" value="Unassembled WGS sequence"/>
</dbReference>
<reference evidence="3 4" key="2">
    <citation type="submission" date="2024-05" db="EMBL/GenBank/DDBJ databases">
        <authorList>
            <person name="Chen Y."/>
            <person name="Shah S."/>
            <person name="Dougan E. K."/>
            <person name="Thang M."/>
            <person name="Chan C."/>
        </authorList>
    </citation>
    <scope>NUCLEOTIDE SEQUENCE [LARGE SCALE GENOMIC DNA]</scope>
</reference>
<dbReference type="EMBL" id="CAMXCT010000125">
    <property type="protein sequence ID" value="CAI3974261.1"/>
    <property type="molecule type" value="Genomic_DNA"/>
</dbReference>